<proteinExistence type="predicted"/>
<evidence type="ECO:0000313" key="1">
    <source>
        <dbReference type="EMBL" id="SDY53923.1"/>
    </source>
</evidence>
<dbReference type="EMBL" id="FNQC01000001">
    <property type="protein sequence ID" value="SDY53923.1"/>
    <property type="molecule type" value="Genomic_DNA"/>
</dbReference>
<dbReference type="Proteomes" id="UP000199663">
    <property type="component" value="Unassembled WGS sequence"/>
</dbReference>
<name>A0A1H3KP41_9BACT</name>
<evidence type="ECO:0008006" key="3">
    <source>
        <dbReference type="Google" id="ProtNLM"/>
    </source>
</evidence>
<reference evidence="1 2" key="1">
    <citation type="submission" date="2016-10" db="EMBL/GenBank/DDBJ databases">
        <authorList>
            <person name="Varghese N."/>
            <person name="Submissions S."/>
        </authorList>
    </citation>
    <scope>NUCLEOTIDE SEQUENCE [LARGE SCALE GENOMIC DNA]</scope>
    <source>
        <strain evidence="1 2">DSM 17997</strain>
    </source>
</reference>
<protein>
    <recommendedName>
        <fullName evidence="3">DUF3168 domain-containing protein</fullName>
    </recommendedName>
</protein>
<comment type="caution">
    <text evidence="1">The sequence shown here is derived from an EMBL/GenBank/DDBJ whole genome shotgun (WGS) entry which is preliminary data.</text>
</comment>
<gene>
    <name evidence="1" type="ORF">SAMN05444412_101468</name>
</gene>
<sequence>MMKKSHLLLFISLTFLFFSCDGESVMKGMFWGFNKMMGDGIMPSPEILELGAFERAEVNISKTTADGENENFIEVRLFNGKSEALAFNQENTARRCAEIYAKGYSKIEDFDTINILFVQSDPFNQQNVAMTSYIFRVQDILE</sequence>
<dbReference type="RefSeq" id="WP_019596295.1">
    <property type="nucleotide sequence ID" value="NZ_FNQC01000001.1"/>
</dbReference>
<accession>A0A1H3KP41</accession>
<evidence type="ECO:0000313" key="2">
    <source>
        <dbReference type="Proteomes" id="UP000199663"/>
    </source>
</evidence>
<dbReference type="PROSITE" id="PS51257">
    <property type="entry name" value="PROKAR_LIPOPROTEIN"/>
    <property type="match status" value="1"/>
</dbReference>
<organism evidence="1 2">
    <name type="scientific">Rhodonellum ikkaensis</name>
    <dbReference type="NCBI Taxonomy" id="336829"/>
    <lineage>
        <taxon>Bacteria</taxon>
        <taxon>Pseudomonadati</taxon>
        <taxon>Bacteroidota</taxon>
        <taxon>Cytophagia</taxon>
        <taxon>Cytophagales</taxon>
        <taxon>Cytophagaceae</taxon>
        <taxon>Rhodonellum</taxon>
    </lineage>
</organism>
<keyword evidence="2" id="KW-1185">Reference proteome</keyword>